<proteinExistence type="predicted"/>
<gene>
    <name evidence="1" type="ORF">WICPIJ_009577</name>
</gene>
<accession>A0A9P8TDC2</accession>
<keyword evidence="2" id="KW-1185">Reference proteome</keyword>
<organism evidence="1 2">
    <name type="scientific">Wickerhamomyces pijperi</name>
    <name type="common">Yeast</name>
    <name type="synonym">Pichia pijperi</name>
    <dbReference type="NCBI Taxonomy" id="599730"/>
    <lineage>
        <taxon>Eukaryota</taxon>
        <taxon>Fungi</taxon>
        <taxon>Dikarya</taxon>
        <taxon>Ascomycota</taxon>
        <taxon>Saccharomycotina</taxon>
        <taxon>Saccharomycetes</taxon>
        <taxon>Phaffomycetales</taxon>
        <taxon>Wickerhamomycetaceae</taxon>
        <taxon>Wickerhamomyces</taxon>
    </lineage>
</organism>
<sequence length="422" mass="45961">MDNQERKVRSVAKHAVSQQRRRFTGSSRFVGLSGGGSRRRRGFTSLLDSTVADQLLFIHVLTRRGVAVGVCGSVNTDFVGQGWLSDVGVHLWLPERNQVDTFRKQGGDTVDELGELRNSFNQLNFQDGVWESFNVLWWQLVEWPVDTNVHSSPVVLGSVHTVEVVLSDHGQFSVQRDTDSGVTWQLESGSVGLQVFNLLQGLLTVLSHLGEGLRNSVLTLHEGVDVSFLQWESGLDGLFTSPIFSVGLSLNEDSVGAHPTVPSQSVGLGTFILSQSAVVQVQVLVVVVDGGDGGVLSFEILVWVEHQHWQVLQDDQLQLGDVVWVDPVLGGLTNKVLLPPTSGRITLDWVTPGSDQVVVAGELHHDGVVVVFEERLGVQSDLEHRLQVETSELVVLLDDLLETGVVQSGELGQVVDIGNDIG</sequence>
<dbReference type="OrthoDB" id="10647095at2759"/>
<comment type="caution">
    <text evidence="1">The sequence shown here is derived from an EMBL/GenBank/DDBJ whole genome shotgun (WGS) entry which is preliminary data.</text>
</comment>
<evidence type="ECO:0000313" key="2">
    <source>
        <dbReference type="Proteomes" id="UP000774326"/>
    </source>
</evidence>
<reference evidence="1" key="2">
    <citation type="submission" date="2021-01" db="EMBL/GenBank/DDBJ databases">
        <authorList>
            <person name="Schikora-Tamarit M.A."/>
        </authorList>
    </citation>
    <scope>NUCLEOTIDE SEQUENCE</scope>
    <source>
        <strain evidence="1">CBS2887</strain>
    </source>
</reference>
<dbReference type="Proteomes" id="UP000774326">
    <property type="component" value="Unassembled WGS sequence"/>
</dbReference>
<reference evidence="1" key="1">
    <citation type="journal article" date="2021" name="Open Biol.">
        <title>Shared evolutionary footprints suggest mitochondrial oxidative damage underlies multiple complex I losses in fungi.</title>
        <authorList>
            <person name="Schikora-Tamarit M.A."/>
            <person name="Marcet-Houben M."/>
            <person name="Nosek J."/>
            <person name="Gabaldon T."/>
        </authorList>
    </citation>
    <scope>NUCLEOTIDE SEQUENCE</scope>
    <source>
        <strain evidence="1">CBS2887</strain>
    </source>
</reference>
<evidence type="ECO:0000313" key="1">
    <source>
        <dbReference type="EMBL" id="KAH3674360.1"/>
    </source>
</evidence>
<name>A0A9P8TDC2_WICPI</name>
<protein>
    <submittedName>
        <fullName evidence="1">Uncharacterized protein</fullName>
    </submittedName>
</protein>
<dbReference type="AlphaFoldDB" id="A0A9P8TDC2"/>
<dbReference type="EMBL" id="JAEUBG010005531">
    <property type="protein sequence ID" value="KAH3674360.1"/>
    <property type="molecule type" value="Genomic_DNA"/>
</dbReference>